<organism evidence="2 3">
    <name type="scientific">Pseudomonas luteola</name>
    <dbReference type="NCBI Taxonomy" id="47886"/>
    <lineage>
        <taxon>Bacteria</taxon>
        <taxon>Pseudomonadati</taxon>
        <taxon>Pseudomonadota</taxon>
        <taxon>Gammaproteobacteria</taxon>
        <taxon>Pseudomonadales</taxon>
        <taxon>Pseudomonadaceae</taxon>
        <taxon>Pseudomonas</taxon>
    </lineage>
</organism>
<dbReference type="SUPFAM" id="SSF89796">
    <property type="entry name" value="CoA-transferase family III (CaiB/BaiF)"/>
    <property type="match status" value="1"/>
</dbReference>
<name>A0ABS0MPC7_PSELU</name>
<dbReference type="Gene3D" id="3.40.50.10540">
    <property type="entry name" value="Crotonobetainyl-coa:carnitine coa-transferase, domain 1"/>
    <property type="match status" value="1"/>
</dbReference>
<protein>
    <submittedName>
        <fullName evidence="2">CoA transferase</fullName>
    </submittedName>
</protein>
<keyword evidence="1 2" id="KW-0808">Transferase</keyword>
<dbReference type="Proteomes" id="UP000638986">
    <property type="component" value="Unassembled WGS sequence"/>
</dbReference>
<evidence type="ECO:0000313" key="2">
    <source>
        <dbReference type="EMBL" id="MBH3438569.1"/>
    </source>
</evidence>
<evidence type="ECO:0000313" key="3">
    <source>
        <dbReference type="Proteomes" id="UP000638986"/>
    </source>
</evidence>
<comment type="caution">
    <text evidence="2">The sequence shown here is derived from an EMBL/GenBank/DDBJ whole genome shotgun (WGS) entry which is preliminary data.</text>
</comment>
<dbReference type="InterPro" id="IPR050483">
    <property type="entry name" value="CoA-transferase_III_domain"/>
</dbReference>
<dbReference type="PANTHER" id="PTHR48207">
    <property type="entry name" value="SUCCINATE--HYDROXYMETHYLGLUTARATE COA-TRANSFERASE"/>
    <property type="match status" value="1"/>
</dbReference>
<dbReference type="Gene3D" id="3.30.1540.10">
    <property type="entry name" value="formyl-coa transferase, domain 3"/>
    <property type="match status" value="1"/>
</dbReference>
<dbReference type="RefSeq" id="WP_197871829.1">
    <property type="nucleotide sequence ID" value="NZ_JADTXM010000004.1"/>
</dbReference>
<dbReference type="Pfam" id="PF02515">
    <property type="entry name" value="CoA_transf_3"/>
    <property type="match status" value="1"/>
</dbReference>
<evidence type="ECO:0000256" key="1">
    <source>
        <dbReference type="ARBA" id="ARBA00022679"/>
    </source>
</evidence>
<dbReference type="InterPro" id="IPR003673">
    <property type="entry name" value="CoA-Trfase_fam_III"/>
</dbReference>
<dbReference type="PANTHER" id="PTHR48207:SF3">
    <property type="entry name" value="SUCCINATE--HYDROXYMETHYLGLUTARATE COA-TRANSFERASE"/>
    <property type="match status" value="1"/>
</dbReference>
<gene>
    <name evidence="2" type="ORF">I5Q09_07710</name>
</gene>
<dbReference type="GO" id="GO:0016740">
    <property type="term" value="F:transferase activity"/>
    <property type="evidence" value="ECO:0007669"/>
    <property type="project" value="UniProtKB-KW"/>
</dbReference>
<proteinExistence type="predicted"/>
<accession>A0ABS0MPC7</accession>
<reference evidence="2 3" key="1">
    <citation type="submission" date="2020-11" db="EMBL/GenBank/DDBJ databases">
        <title>Enhanced detection system for hospital associated transmission using whole genome sequencing surveillance.</title>
        <authorList>
            <person name="Harrison L.H."/>
            <person name="Van Tyne D."/>
            <person name="Marsh J.W."/>
            <person name="Griffith M.P."/>
            <person name="Snyder D.J."/>
            <person name="Cooper V.S."/>
            <person name="Mustapha M."/>
        </authorList>
    </citation>
    <scope>NUCLEOTIDE SEQUENCE [LARGE SCALE GENOMIC DNA]</scope>
    <source>
        <strain evidence="2 3">PSB00013</strain>
    </source>
</reference>
<dbReference type="InterPro" id="IPR023606">
    <property type="entry name" value="CoA-Trfase_III_dom_1_sf"/>
</dbReference>
<dbReference type="EMBL" id="JADTXM010000004">
    <property type="protein sequence ID" value="MBH3438569.1"/>
    <property type="molecule type" value="Genomic_DNA"/>
</dbReference>
<sequence length="408" mass="44038">MAGALAGLRVLDLSRVLAGPWAGQILADLGAEVIKVERPGRGDDTRHWGPPFLKDPLGASTGESAYFLSANRNKQSIAVDFTQPEGQQILRDLAVKSDVVLENFKVGGLSAYGLDYASLSALNPELIYCSITGFGQSGPYAQRAGYDFLIQGLGGLMSLTGHPDDDEGGGPVKTGVALVDILTGLYATVAVLAALNHRTQTGEGQHIDMALLDVEVACLANQAMNYLVSGESPTRLGNAHPNIVPYQAFPTADGDMILTIGNDAQFRRFCEVADRLDWVNDPRFATNQARVVYRMELVPLIRQVTVFRRTEEWIALLEAVGVPCGPINSVAQVFADKQVAARSLAFTMTHPLGQTVPQVASPMRLSRTPVEYRRPPPLLGEHTEQVLRYLLGHGDARVNAWRQAGIVG</sequence>
<dbReference type="InterPro" id="IPR044855">
    <property type="entry name" value="CoA-Trfase_III_dom3_sf"/>
</dbReference>